<dbReference type="AlphaFoldDB" id="A0A183U9H2"/>
<dbReference type="WBParaSite" id="TCNE_0000514201-mRNA-1">
    <property type="protein sequence ID" value="TCNE_0000514201-mRNA-1"/>
    <property type="gene ID" value="TCNE_0000514201"/>
</dbReference>
<organism evidence="2 3">
    <name type="scientific">Toxocara canis</name>
    <name type="common">Canine roundworm</name>
    <dbReference type="NCBI Taxonomy" id="6265"/>
    <lineage>
        <taxon>Eukaryota</taxon>
        <taxon>Metazoa</taxon>
        <taxon>Ecdysozoa</taxon>
        <taxon>Nematoda</taxon>
        <taxon>Chromadorea</taxon>
        <taxon>Rhabditida</taxon>
        <taxon>Spirurina</taxon>
        <taxon>Ascaridomorpha</taxon>
        <taxon>Ascaridoidea</taxon>
        <taxon>Toxocaridae</taxon>
        <taxon>Toxocara</taxon>
    </lineage>
</organism>
<name>A0A183U9H2_TOXCA</name>
<evidence type="ECO:0000313" key="1">
    <source>
        <dbReference type="EMBL" id="VDM34304.1"/>
    </source>
</evidence>
<protein>
    <submittedName>
        <fullName evidence="3">Expressed conserved protein</fullName>
    </submittedName>
</protein>
<evidence type="ECO:0000313" key="3">
    <source>
        <dbReference type="WBParaSite" id="TCNE_0000514201-mRNA-1"/>
    </source>
</evidence>
<accession>A0A183U9H2</accession>
<gene>
    <name evidence="1" type="ORF">TCNE_LOCUS5144</name>
</gene>
<reference evidence="1 2" key="2">
    <citation type="submission" date="2018-11" db="EMBL/GenBank/DDBJ databases">
        <authorList>
            <consortium name="Pathogen Informatics"/>
        </authorList>
    </citation>
    <scope>NUCLEOTIDE SEQUENCE [LARGE SCALE GENOMIC DNA]</scope>
</reference>
<dbReference type="EMBL" id="UYWY01011364">
    <property type="protein sequence ID" value="VDM34304.1"/>
    <property type="molecule type" value="Genomic_DNA"/>
</dbReference>
<sequence length="94" mass="10358">MQRNTFNDYYALYADLTLSPSSAARVESVAVQARRLLPRFQAAYDSLSYSKRGDCEEHCVDDVGECLDAIGNPHVSLLPVNKLAPCVCAFVNLC</sequence>
<dbReference type="Proteomes" id="UP000050794">
    <property type="component" value="Unassembled WGS sequence"/>
</dbReference>
<reference evidence="3" key="1">
    <citation type="submission" date="2016-06" db="UniProtKB">
        <authorList>
            <consortium name="WormBaseParasite"/>
        </authorList>
    </citation>
    <scope>IDENTIFICATION</scope>
</reference>
<proteinExistence type="predicted"/>
<evidence type="ECO:0000313" key="2">
    <source>
        <dbReference type="Proteomes" id="UP000050794"/>
    </source>
</evidence>
<keyword evidence="2" id="KW-1185">Reference proteome</keyword>